<dbReference type="Pfam" id="PF02518">
    <property type="entry name" value="HATPase_c"/>
    <property type="match status" value="1"/>
</dbReference>
<dbReference type="PANTHER" id="PTHR43547">
    <property type="entry name" value="TWO-COMPONENT HISTIDINE KINASE"/>
    <property type="match status" value="1"/>
</dbReference>
<feature type="transmembrane region" description="Helical" evidence="4">
    <location>
        <begin position="7"/>
        <end position="28"/>
    </location>
</feature>
<dbReference type="SMART" id="SM00387">
    <property type="entry name" value="HATPase_c"/>
    <property type="match status" value="1"/>
</dbReference>
<dbReference type="EMBL" id="FXTM01000003">
    <property type="protein sequence ID" value="SMO41086.1"/>
    <property type="molecule type" value="Genomic_DNA"/>
</dbReference>
<dbReference type="InterPro" id="IPR004358">
    <property type="entry name" value="Sig_transdc_His_kin-like_C"/>
</dbReference>
<dbReference type="PRINTS" id="PR00344">
    <property type="entry name" value="BCTRLSENSOR"/>
</dbReference>
<dbReference type="AlphaFoldDB" id="A0A521B212"/>
<dbReference type="Gene3D" id="3.30.565.10">
    <property type="entry name" value="Histidine kinase-like ATPase, C-terminal domain"/>
    <property type="match status" value="1"/>
</dbReference>
<evidence type="ECO:0000256" key="2">
    <source>
        <dbReference type="ARBA" id="ARBA00012438"/>
    </source>
</evidence>
<dbReference type="PROSITE" id="PS50109">
    <property type="entry name" value="HIS_KIN"/>
    <property type="match status" value="1"/>
</dbReference>
<evidence type="ECO:0000313" key="7">
    <source>
        <dbReference type="Proteomes" id="UP000317315"/>
    </source>
</evidence>
<gene>
    <name evidence="6" type="ORF">SAMN06269117_10374</name>
</gene>
<organism evidence="6 7">
    <name type="scientific">Balnearium lithotrophicum</name>
    <dbReference type="NCBI Taxonomy" id="223788"/>
    <lineage>
        <taxon>Bacteria</taxon>
        <taxon>Pseudomonadati</taxon>
        <taxon>Aquificota</taxon>
        <taxon>Aquificia</taxon>
        <taxon>Desulfurobacteriales</taxon>
        <taxon>Desulfurobacteriaceae</taxon>
        <taxon>Balnearium</taxon>
    </lineage>
</organism>
<dbReference type="OrthoDB" id="9815750at2"/>
<protein>
    <recommendedName>
        <fullName evidence="2">histidine kinase</fullName>
        <ecNumber evidence="2">2.7.13.3</ecNumber>
    </recommendedName>
</protein>
<evidence type="ECO:0000259" key="5">
    <source>
        <dbReference type="PROSITE" id="PS50109"/>
    </source>
</evidence>
<dbReference type="EC" id="2.7.13.3" evidence="2"/>
<evidence type="ECO:0000313" key="6">
    <source>
        <dbReference type="EMBL" id="SMO41086.1"/>
    </source>
</evidence>
<dbReference type="Proteomes" id="UP000317315">
    <property type="component" value="Unassembled WGS sequence"/>
</dbReference>
<proteinExistence type="predicted"/>
<keyword evidence="7" id="KW-1185">Reference proteome</keyword>
<reference evidence="6 7" key="1">
    <citation type="submission" date="2017-05" db="EMBL/GenBank/DDBJ databases">
        <authorList>
            <person name="Varghese N."/>
            <person name="Submissions S."/>
        </authorList>
    </citation>
    <scope>NUCLEOTIDE SEQUENCE [LARGE SCALE GENOMIC DNA]</scope>
    <source>
        <strain evidence="6 7">DSM 16304</strain>
    </source>
</reference>
<keyword evidence="4" id="KW-0812">Transmembrane</keyword>
<dbReference type="InterPro" id="IPR005467">
    <property type="entry name" value="His_kinase_dom"/>
</dbReference>
<keyword evidence="4" id="KW-0472">Membrane</keyword>
<evidence type="ECO:0000256" key="4">
    <source>
        <dbReference type="SAM" id="Phobius"/>
    </source>
</evidence>
<accession>A0A521B212</accession>
<evidence type="ECO:0000256" key="3">
    <source>
        <dbReference type="ARBA" id="ARBA00022553"/>
    </source>
</evidence>
<keyword evidence="3" id="KW-0597">Phosphoprotein</keyword>
<dbReference type="InterPro" id="IPR036890">
    <property type="entry name" value="HATPase_C_sf"/>
</dbReference>
<name>A0A521B212_9BACT</name>
<dbReference type="GO" id="GO:0000155">
    <property type="term" value="F:phosphorelay sensor kinase activity"/>
    <property type="evidence" value="ECO:0007669"/>
    <property type="project" value="TreeGrafter"/>
</dbReference>
<dbReference type="RefSeq" id="WP_142933975.1">
    <property type="nucleotide sequence ID" value="NZ_FXTM01000003.1"/>
</dbReference>
<sequence length="375" mass="44010">MKHRRVYLFILIIVLTLLAVIADIFFIWNEYKKFYYFFLNEETSRVESVVKGTISAGGDPVGALDNYLKRSKILKGVSYKLEGRNIFLPNSQISPNFISRTVKIPPFEFTLYYDVSKLLHFKEHLIFLAVFLLILTFIFVAVLFLLLKEYYREKLERINEKVRRKNLEVINLAIHSIVHEVKNRLNVLRLLIYRYNSTKSEIYINRMKKEIEELSRYIEETSDLRKPISLDKERRNIGEVLKQVVNEFNNLFLSKNIKFNLSVEDLEFPFDEKKISSAVIDILKNAVEALDSTDGKQKEIRVVGKKDRNRYILEICDNSPLELPETLFEPFYSTKEKGFGIGLYNVKRIVEAHGGRVSAEKREGWSIFRMELPIG</sequence>
<keyword evidence="4" id="KW-1133">Transmembrane helix</keyword>
<keyword evidence="6" id="KW-0418">Kinase</keyword>
<feature type="domain" description="Histidine kinase" evidence="5">
    <location>
        <begin position="176"/>
        <end position="375"/>
    </location>
</feature>
<keyword evidence="6" id="KW-0808">Transferase</keyword>
<dbReference type="InterPro" id="IPR003594">
    <property type="entry name" value="HATPase_dom"/>
</dbReference>
<comment type="catalytic activity">
    <reaction evidence="1">
        <text>ATP + protein L-histidine = ADP + protein N-phospho-L-histidine.</text>
        <dbReference type="EC" id="2.7.13.3"/>
    </reaction>
</comment>
<feature type="transmembrane region" description="Helical" evidence="4">
    <location>
        <begin position="125"/>
        <end position="147"/>
    </location>
</feature>
<evidence type="ECO:0000256" key="1">
    <source>
        <dbReference type="ARBA" id="ARBA00000085"/>
    </source>
</evidence>
<dbReference type="SUPFAM" id="SSF55874">
    <property type="entry name" value="ATPase domain of HSP90 chaperone/DNA topoisomerase II/histidine kinase"/>
    <property type="match status" value="1"/>
</dbReference>
<dbReference type="PANTHER" id="PTHR43547:SF2">
    <property type="entry name" value="HYBRID SIGNAL TRANSDUCTION HISTIDINE KINASE C"/>
    <property type="match status" value="1"/>
</dbReference>